<sequence>MSNILVIGASGTVGSELTSNLRAKGHSVVRATSQSAPQADQAQVDLVTGKGIAEAFAGIDKAFFLAPPGHTNQHELLGRLISQAREARLEKVVLMSAMGANAVEDAPLRLAERQLEGSGLAYNIIRPNWFMQNFNTFWLQGIREADTIALPVGDARTSFIDARDIAAVAAVLLDDHTFDNRDFDLTGGESLTHAQAAAQITEATGRPVRFQDIGADEMLDKLLHAGVPGDYARFLVMILGFLKQGAAERRTDAVREIIGREPIRFAQYVLDYRDAWL</sequence>
<gene>
    <name evidence="2" type="ORF">G3574_08195</name>
</gene>
<dbReference type="Proteomes" id="UP000482155">
    <property type="component" value="Unassembled WGS sequence"/>
</dbReference>
<name>A0A6B3SP34_9BURK</name>
<dbReference type="Gene3D" id="3.90.25.10">
    <property type="entry name" value="UDP-galactose 4-epimerase, domain 1"/>
    <property type="match status" value="1"/>
</dbReference>
<dbReference type="Gene3D" id="3.40.50.720">
    <property type="entry name" value="NAD(P)-binding Rossmann-like Domain"/>
    <property type="match status" value="1"/>
</dbReference>
<reference evidence="2 3" key="1">
    <citation type="submission" date="2020-02" db="EMBL/GenBank/DDBJ databases">
        <authorList>
            <person name="Kim M.K."/>
        </authorList>
    </citation>
    <scope>NUCLEOTIDE SEQUENCE [LARGE SCALE GENOMIC DNA]</scope>
    <source>
        <strain evidence="2 3">17J57-3</strain>
    </source>
</reference>
<dbReference type="InterPro" id="IPR051604">
    <property type="entry name" value="Ergot_Alk_Oxidoreductase"/>
</dbReference>
<feature type="domain" description="NAD(P)-binding" evidence="1">
    <location>
        <begin position="8"/>
        <end position="175"/>
    </location>
</feature>
<dbReference type="InterPro" id="IPR016040">
    <property type="entry name" value="NAD(P)-bd_dom"/>
</dbReference>
<keyword evidence="3" id="KW-1185">Reference proteome</keyword>
<accession>A0A6B3SP34</accession>
<dbReference type="RefSeq" id="WP_163961890.1">
    <property type="nucleotide sequence ID" value="NZ_JAAIVB010000026.1"/>
</dbReference>
<protein>
    <submittedName>
        <fullName evidence="2">NAD(P)H-binding protein</fullName>
    </submittedName>
</protein>
<evidence type="ECO:0000313" key="2">
    <source>
        <dbReference type="EMBL" id="NEX61055.1"/>
    </source>
</evidence>
<comment type="caution">
    <text evidence="2">The sequence shown here is derived from an EMBL/GenBank/DDBJ whole genome shotgun (WGS) entry which is preliminary data.</text>
</comment>
<evidence type="ECO:0000259" key="1">
    <source>
        <dbReference type="Pfam" id="PF13460"/>
    </source>
</evidence>
<organism evidence="2 3">
    <name type="scientific">Noviherbaspirillum galbum</name>
    <dbReference type="NCBI Taxonomy" id="2709383"/>
    <lineage>
        <taxon>Bacteria</taxon>
        <taxon>Pseudomonadati</taxon>
        <taxon>Pseudomonadota</taxon>
        <taxon>Betaproteobacteria</taxon>
        <taxon>Burkholderiales</taxon>
        <taxon>Oxalobacteraceae</taxon>
        <taxon>Noviherbaspirillum</taxon>
    </lineage>
</organism>
<dbReference type="SUPFAM" id="SSF51735">
    <property type="entry name" value="NAD(P)-binding Rossmann-fold domains"/>
    <property type="match status" value="1"/>
</dbReference>
<dbReference type="PANTHER" id="PTHR43162">
    <property type="match status" value="1"/>
</dbReference>
<dbReference type="Pfam" id="PF13460">
    <property type="entry name" value="NAD_binding_10"/>
    <property type="match status" value="1"/>
</dbReference>
<dbReference type="InterPro" id="IPR036291">
    <property type="entry name" value="NAD(P)-bd_dom_sf"/>
</dbReference>
<proteinExistence type="predicted"/>
<dbReference type="AlphaFoldDB" id="A0A6B3SP34"/>
<dbReference type="EMBL" id="JAAIVB010000026">
    <property type="protein sequence ID" value="NEX61055.1"/>
    <property type="molecule type" value="Genomic_DNA"/>
</dbReference>
<dbReference type="PANTHER" id="PTHR43162:SF1">
    <property type="entry name" value="PRESTALK A DIFFERENTIATION PROTEIN A"/>
    <property type="match status" value="1"/>
</dbReference>
<evidence type="ECO:0000313" key="3">
    <source>
        <dbReference type="Proteomes" id="UP000482155"/>
    </source>
</evidence>